<organism evidence="2 3">
    <name type="scientific">Fusarium venenatum</name>
    <dbReference type="NCBI Taxonomy" id="56646"/>
    <lineage>
        <taxon>Eukaryota</taxon>
        <taxon>Fungi</taxon>
        <taxon>Dikarya</taxon>
        <taxon>Ascomycota</taxon>
        <taxon>Pezizomycotina</taxon>
        <taxon>Sordariomycetes</taxon>
        <taxon>Hypocreomycetidae</taxon>
        <taxon>Hypocreales</taxon>
        <taxon>Nectriaceae</taxon>
        <taxon>Fusarium</taxon>
    </lineage>
</organism>
<evidence type="ECO:0000259" key="1">
    <source>
        <dbReference type="Pfam" id="PF01636"/>
    </source>
</evidence>
<dbReference type="InterPro" id="IPR011009">
    <property type="entry name" value="Kinase-like_dom_sf"/>
</dbReference>
<proteinExistence type="predicted"/>
<reference evidence="3" key="1">
    <citation type="submission" date="2014-10" db="EMBL/GenBank/DDBJ databases">
        <authorList>
            <person name="King R."/>
        </authorList>
    </citation>
    <scope>NUCLEOTIDE SEQUENCE [LARGE SCALE GENOMIC DNA]</scope>
    <source>
        <strain evidence="3">A3/5</strain>
    </source>
</reference>
<sequence length="203" mass="22662">MVPKIPTIVEIRASTVVLSTPDASATVVRVGENLAVKLGRTVTLLEADNLRFLSTNSKVPVPEVYATMVEPETNSKFIVMEYIDAKILADLWPCLEAPDKLEIVGQIRAILQDLRSLKPPSYFGSLDRRPLEDGCFWTPGRNPAMSGPFDTEDDLNEGMLKKMAGTQHQKYLAFLRTVMSWQRYCAIIKSNSLTGICKLKIFL</sequence>
<protein>
    <recommendedName>
        <fullName evidence="1">Aminoglycoside phosphotransferase domain-containing protein</fullName>
    </recommendedName>
</protein>
<dbReference type="OrthoDB" id="4177236at2759"/>
<dbReference type="Pfam" id="PF01636">
    <property type="entry name" value="APH"/>
    <property type="match status" value="1"/>
</dbReference>
<accession>A0A2L2TL00</accession>
<dbReference type="RefSeq" id="XP_025592538.1">
    <property type="nucleotide sequence ID" value="XM_025737703.2"/>
</dbReference>
<dbReference type="GeneID" id="37260539"/>
<feature type="domain" description="Aminoglycoside phosphotransferase" evidence="1">
    <location>
        <begin position="23"/>
        <end position="131"/>
    </location>
</feature>
<evidence type="ECO:0000313" key="3">
    <source>
        <dbReference type="Proteomes" id="UP000245910"/>
    </source>
</evidence>
<name>A0A2L2TL00_9HYPO</name>
<dbReference type="InterPro" id="IPR051678">
    <property type="entry name" value="AGP_Transferase"/>
</dbReference>
<dbReference type="PANTHER" id="PTHR21310:SF48">
    <property type="entry name" value="AMINOGLYCOSIDE PHOSPHOTRANSFERASE DOMAIN-CONTAINING PROTEIN"/>
    <property type="match status" value="1"/>
</dbReference>
<dbReference type="SUPFAM" id="SSF56112">
    <property type="entry name" value="Protein kinase-like (PK-like)"/>
    <property type="match status" value="1"/>
</dbReference>
<dbReference type="PANTHER" id="PTHR21310">
    <property type="entry name" value="AMINOGLYCOSIDE PHOSPHOTRANSFERASE-RELATED-RELATED"/>
    <property type="match status" value="1"/>
</dbReference>
<dbReference type="Proteomes" id="UP000245910">
    <property type="component" value="Chromosome III"/>
</dbReference>
<dbReference type="KEGG" id="fvn:FVRRES_08900"/>
<dbReference type="EMBL" id="LN649231">
    <property type="protein sequence ID" value="CEI68823.1"/>
    <property type="molecule type" value="Genomic_DNA"/>
</dbReference>
<dbReference type="AlphaFoldDB" id="A0A2L2TL00"/>
<evidence type="ECO:0000313" key="2">
    <source>
        <dbReference type="EMBL" id="CEI68823.1"/>
    </source>
</evidence>
<keyword evidence="3" id="KW-1185">Reference proteome</keyword>
<dbReference type="InterPro" id="IPR002575">
    <property type="entry name" value="Aminoglycoside_PTrfase"/>
</dbReference>